<dbReference type="AlphaFoldDB" id="A0A832H4W5"/>
<organism evidence="2">
    <name type="scientific">Oscillatoriales cyanobacterium SpSt-402</name>
    <dbReference type="NCBI Taxonomy" id="2282168"/>
    <lineage>
        <taxon>Bacteria</taxon>
        <taxon>Bacillati</taxon>
        <taxon>Cyanobacteriota</taxon>
        <taxon>Cyanophyceae</taxon>
        <taxon>Oscillatoriophycideae</taxon>
        <taxon>Oscillatoriales</taxon>
    </lineage>
</organism>
<accession>A0A832H4W5</accession>
<sequence length="142" mass="15307">MRTPIAIAALLVMVCLPVATQFRADAVPTGAIATAPWQPVARINPQKGYKVQIVNQTGIPLEYASTTNEFAPRRLKPGATGTLMQLPLPIYLLISPVDPRFNLKLDVAASQNVVSVTVRQLPELQPGSTTVNIQQTGGIFVY</sequence>
<evidence type="ECO:0000313" key="2">
    <source>
        <dbReference type="EMBL" id="HGW92710.1"/>
    </source>
</evidence>
<name>A0A832H4W5_9CYAN</name>
<gene>
    <name evidence="2" type="ORF">ENR47_00285</name>
</gene>
<dbReference type="EMBL" id="DSRD01000018">
    <property type="protein sequence ID" value="HGW92710.1"/>
    <property type="molecule type" value="Genomic_DNA"/>
</dbReference>
<proteinExistence type="predicted"/>
<protein>
    <recommendedName>
        <fullName evidence="3">DUF2808 domain-containing protein</fullName>
    </recommendedName>
</protein>
<reference evidence="2" key="1">
    <citation type="journal article" date="2020" name="mSystems">
        <title>Genome- and Community-Level Interaction Insights into Carbon Utilization and Element Cycling Functions of Hydrothermarchaeota in Hydrothermal Sediment.</title>
        <authorList>
            <person name="Zhou Z."/>
            <person name="Liu Y."/>
            <person name="Xu W."/>
            <person name="Pan J."/>
            <person name="Luo Z.H."/>
            <person name="Li M."/>
        </authorList>
    </citation>
    <scope>NUCLEOTIDE SEQUENCE [LARGE SCALE GENOMIC DNA]</scope>
    <source>
        <strain evidence="2">SpSt-402</strain>
    </source>
</reference>
<evidence type="ECO:0008006" key="3">
    <source>
        <dbReference type="Google" id="ProtNLM"/>
    </source>
</evidence>
<comment type="caution">
    <text evidence="2">The sequence shown here is derived from an EMBL/GenBank/DDBJ whole genome shotgun (WGS) entry which is preliminary data.</text>
</comment>
<feature type="signal peptide" evidence="1">
    <location>
        <begin position="1"/>
        <end position="24"/>
    </location>
</feature>
<keyword evidence="1" id="KW-0732">Signal</keyword>
<feature type="chain" id="PRO_5032345475" description="DUF2808 domain-containing protein" evidence="1">
    <location>
        <begin position="25"/>
        <end position="142"/>
    </location>
</feature>
<evidence type="ECO:0000256" key="1">
    <source>
        <dbReference type="SAM" id="SignalP"/>
    </source>
</evidence>